<dbReference type="Proteomes" id="UP001515480">
    <property type="component" value="Unassembled WGS sequence"/>
</dbReference>
<reference evidence="1 2" key="1">
    <citation type="journal article" date="2024" name="Science">
        <title>Giant polyketide synthase enzymes in the biosynthesis of giant marine polyether toxins.</title>
        <authorList>
            <person name="Fallon T.R."/>
            <person name="Shende V.V."/>
            <person name="Wierzbicki I.H."/>
            <person name="Pendleton A.L."/>
            <person name="Watervoot N.F."/>
            <person name="Auber R.P."/>
            <person name="Gonzalez D.J."/>
            <person name="Wisecaver J.H."/>
            <person name="Moore B.S."/>
        </authorList>
    </citation>
    <scope>NUCLEOTIDE SEQUENCE [LARGE SCALE GENOMIC DNA]</scope>
    <source>
        <strain evidence="1 2">12B1</strain>
    </source>
</reference>
<dbReference type="SMART" id="SM00185">
    <property type="entry name" value="ARM"/>
    <property type="match status" value="5"/>
</dbReference>
<accession>A0AB34JXY2</accession>
<dbReference type="PANTHER" id="PTHR15599">
    <property type="entry name" value="RTDR1"/>
    <property type="match status" value="1"/>
</dbReference>
<comment type="caution">
    <text evidence="1">The sequence shown here is derived from an EMBL/GenBank/DDBJ whole genome shotgun (WGS) entry which is preliminary data.</text>
</comment>
<sequence>MHAVIRKRQGLPWEKEVSQGFSKNSTHLIQVAAIPNFEPMAEDTLTLAHGVLAYPKLVREINSPLLTLKQKALNKMLEMTVASRHIASFLAVGCVAALNTAARDSDSEVKGMATNALARIAREDKGRQELVAQQSVGVLLQCAADESAQVRLAAFEAVSWLAVTHEGMRACYEAGFVKVTVDRCTEEGGESEAQVQLAALVALHALSKNNPGARAAIDCGAIEMCVKVLEHGTDAMCEQAGYCLTALTFDQLNKSTALASDIMDPLILLLRSNKSLAVKMAAASALMSMTNGIRFEDGSNACKKAAIDAGAVGALVPLLQEGLAHERAGTMSHKTSALTVYVTKCIANLADLVIGRKQLQACLKDLDILSKSNEPLVRKHATIAVERVKWQP</sequence>
<dbReference type="AlphaFoldDB" id="A0AB34JXY2"/>
<proteinExistence type="predicted"/>
<dbReference type="EMBL" id="JBGBPQ010000004">
    <property type="protein sequence ID" value="KAL1525520.1"/>
    <property type="molecule type" value="Genomic_DNA"/>
</dbReference>
<dbReference type="Gene3D" id="1.25.10.10">
    <property type="entry name" value="Leucine-rich Repeat Variant"/>
    <property type="match status" value="2"/>
</dbReference>
<dbReference type="SUPFAM" id="SSF48371">
    <property type="entry name" value="ARM repeat"/>
    <property type="match status" value="1"/>
</dbReference>
<organism evidence="1 2">
    <name type="scientific">Prymnesium parvum</name>
    <name type="common">Toxic golden alga</name>
    <dbReference type="NCBI Taxonomy" id="97485"/>
    <lineage>
        <taxon>Eukaryota</taxon>
        <taxon>Haptista</taxon>
        <taxon>Haptophyta</taxon>
        <taxon>Prymnesiophyceae</taxon>
        <taxon>Prymnesiales</taxon>
        <taxon>Prymnesiaceae</taxon>
        <taxon>Prymnesium</taxon>
    </lineage>
</organism>
<dbReference type="InterPro" id="IPR042856">
    <property type="entry name" value="RSP14"/>
</dbReference>
<gene>
    <name evidence="1" type="ORF">AB1Y20_020376</name>
</gene>
<dbReference type="PANTHER" id="PTHR15599:SF1">
    <property type="entry name" value="RADIAL SPOKE HEAD 14 HOMOLOG"/>
    <property type="match status" value="1"/>
</dbReference>
<evidence type="ECO:0000313" key="2">
    <source>
        <dbReference type="Proteomes" id="UP001515480"/>
    </source>
</evidence>
<protein>
    <recommendedName>
        <fullName evidence="3">Radial spoke protein 8</fullName>
    </recommendedName>
</protein>
<dbReference type="InterPro" id="IPR000225">
    <property type="entry name" value="Armadillo"/>
</dbReference>
<name>A0AB34JXY2_PRYPA</name>
<evidence type="ECO:0000313" key="1">
    <source>
        <dbReference type="EMBL" id="KAL1525520.1"/>
    </source>
</evidence>
<keyword evidence="2" id="KW-1185">Reference proteome</keyword>
<dbReference type="InterPro" id="IPR016024">
    <property type="entry name" value="ARM-type_fold"/>
</dbReference>
<dbReference type="InterPro" id="IPR011989">
    <property type="entry name" value="ARM-like"/>
</dbReference>
<evidence type="ECO:0008006" key="3">
    <source>
        <dbReference type="Google" id="ProtNLM"/>
    </source>
</evidence>